<proteinExistence type="predicted"/>
<reference evidence="3" key="1">
    <citation type="journal article" date="2014" name="Genome Announc.">
        <title>Draft genome sequence of Colletotrichum sublineola, a destructive pathogen of cultivated sorghum.</title>
        <authorList>
            <person name="Baroncelli R."/>
            <person name="Sanz-Martin J.M."/>
            <person name="Rech G.E."/>
            <person name="Sukno S.A."/>
            <person name="Thon M.R."/>
        </authorList>
    </citation>
    <scope>NUCLEOTIDE SEQUENCE [LARGE SCALE GENOMIC DNA]</scope>
    <source>
        <strain evidence="3">TX430BB</strain>
    </source>
</reference>
<organism evidence="2 3">
    <name type="scientific">Colletotrichum sublineola</name>
    <name type="common">Sorghum anthracnose fungus</name>
    <dbReference type="NCBI Taxonomy" id="1173701"/>
    <lineage>
        <taxon>Eukaryota</taxon>
        <taxon>Fungi</taxon>
        <taxon>Dikarya</taxon>
        <taxon>Ascomycota</taxon>
        <taxon>Pezizomycotina</taxon>
        <taxon>Sordariomycetes</taxon>
        <taxon>Hypocreomycetidae</taxon>
        <taxon>Glomerellales</taxon>
        <taxon>Glomerellaceae</taxon>
        <taxon>Colletotrichum</taxon>
        <taxon>Colletotrichum graminicola species complex</taxon>
    </lineage>
</organism>
<protein>
    <submittedName>
        <fullName evidence="2">Uncharacterized protein</fullName>
    </submittedName>
</protein>
<dbReference type="AlphaFoldDB" id="A0A066XMV8"/>
<evidence type="ECO:0000313" key="3">
    <source>
        <dbReference type="Proteomes" id="UP000027238"/>
    </source>
</evidence>
<accession>A0A066XMV8</accession>
<gene>
    <name evidence="2" type="ORF">CSUB01_01262</name>
</gene>
<dbReference type="HOGENOM" id="CLU_2003785_0_0_1"/>
<feature type="region of interest" description="Disordered" evidence="1">
    <location>
        <begin position="79"/>
        <end position="124"/>
    </location>
</feature>
<name>A0A066XMV8_COLSU</name>
<dbReference type="EMBL" id="JMSE01000824">
    <property type="protein sequence ID" value="KDN67335.1"/>
    <property type="molecule type" value="Genomic_DNA"/>
</dbReference>
<sequence length="124" mass="13432">MAPNPKPNDCVTWTMELMSADEARFLMTSTQKEVVISLLSNNEASHWRHSEDACKSILQGNAQMDAPLDLNQSRGFTEYSVGHRTADDVEEGDNDGGTSSPSLEVSDDGESSWPSGALSIRKAA</sequence>
<evidence type="ECO:0000313" key="2">
    <source>
        <dbReference type="EMBL" id="KDN67335.1"/>
    </source>
</evidence>
<keyword evidence="3" id="KW-1185">Reference proteome</keyword>
<dbReference type="Proteomes" id="UP000027238">
    <property type="component" value="Unassembled WGS sequence"/>
</dbReference>
<comment type="caution">
    <text evidence="2">The sequence shown here is derived from an EMBL/GenBank/DDBJ whole genome shotgun (WGS) entry which is preliminary data.</text>
</comment>
<evidence type="ECO:0000256" key="1">
    <source>
        <dbReference type="SAM" id="MobiDB-lite"/>
    </source>
</evidence>